<evidence type="ECO:0000313" key="2">
    <source>
        <dbReference type="Proteomes" id="UP000588369"/>
    </source>
</evidence>
<dbReference type="RefSeq" id="WP_168984022.1">
    <property type="nucleotide sequence ID" value="NZ_JABAGI010000003.1"/>
</dbReference>
<comment type="caution">
    <text evidence="1">The sequence shown here is derived from an EMBL/GenBank/DDBJ whole genome shotgun (WGS) entry which is preliminary data.</text>
</comment>
<accession>A0A7X9RNM0</accession>
<dbReference type="EMBL" id="JABAGI010000003">
    <property type="protein sequence ID" value="NME61922.1"/>
    <property type="molecule type" value="Genomic_DNA"/>
</dbReference>
<organism evidence="1 2">
    <name type="scientific">Bifidobacterium thermophilum</name>
    <dbReference type="NCBI Taxonomy" id="33905"/>
    <lineage>
        <taxon>Bacteria</taxon>
        <taxon>Bacillati</taxon>
        <taxon>Actinomycetota</taxon>
        <taxon>Actinomycetes</taxon>
        <taxon>Bifidobacteriales</taxon>
        <taxon>Bifidobacteriaceae</taxon>
        <taxon>Bifidobacterium</taxon>
    </lineage>
</organism>
<proteinExistence type="predicted"/>
<sequence>MKQIDTQHLDEQLTRACKHFHGPNNDVCWIPLADVNGLLFAVVIGVNPVDDQPSAKIACLPARRTDSHDRVGWSDWISVMDTHAHAVAPDGHMRKIRRMYGAPRRLDPAGNMKTADFLAREWRAMTYLHVPEVTADTWRRLDGGRR</sequence>
<name>A0A7X9RNM0_9BIFI</name>
<dbReference type="AlphaFoldDB" id="A0A7X9RNM0"/>
<gene>
    <name evidence="1" type="ORF">HF844_03760</name>
</gene>
<evidence type="ECO:0000313" key="1">
    <source>
        <dbReference type="EMBL" id="NME61922.1"/>
    </source>
</evidence>
<protein>
    <submittedName>
        <fullName evidence="1">Uncharacterized protein</fullName>
    </submittedName>
</protein>
<reference evidence="1 2" key="1">
    <citation type="submission" date="2020-04" db="EMBL/GenBank/DDBJ databases">
        <authorList>
            <person name="Hitch T.C.A."/>
            <person name="Wylensek D."/>
            <person name="Clavel T."/>
        </authorList>
    </citation>
    <scope>NUCLEOTIDE SEQUENCE [LARGE SCALE GENOMIC DNA]</scope>
    <source>
        <strain evidence="1 2">BSM-130-P53-3C</strain>
    </source>
</reference>
<dbReference type="Proteomes" id="UP000588369">
    <property type="component" value="Unassembled WGS sequence"/>
</dbReference>